<comment type="caution">
    <text evidence="7">The sequence shown here is derived from an EMBL/GenBank/DDBJ whole genome shotgun (WGS) entry which is preliminary data.</text>
</comment>
<dbReference type="AlphaFoldDB" id="A0A2A7B3K6"/>
<dbReference type="GO" id="GO:0006508">
    <property type="term" value="P:proteolysis"/>
    <property type="evidence" value="ECO:0007669"/>
    <property type="project" value="UniProtKB-KW"/>
</dbReference>
<feature type="transmembrane region" description="Helical" evidence="5">
    <location>
        <begin position="127"/>
        <end position="152"/>
    </location>
</feature>
<accession>A0A2A7B3K6</accession>
<dbReference type="GO" id="GO:0004252">
    <property type="term" value="F:serine-type endopeptidase activity"/>
    <property type="evidence" value="ECO:0007669"/>
    <property type="project" value="InterPro"/>
</dbReference>
<sequence>MTKRAKFTLQLQYNSPVILTFFLLSLLVLFLGQWTNGWTTMHLFCVYRSSFKDPLFYVRLFGHVLGHASWDHFLNNMLLLLVIGPPMEEKYGSIPLLEGIVFTALVSGVLQCALFPRTALLGASGIVFMLIMLASLSGFSGGIPVTMLLVAALYLGQQVYDIVFVHDNVANFMHIVGGICGTGFGYFYALRPQKRRKVSGAKPGLKFEKTSRHRSR</sequence>
<dbReference type="SUPFAM" id="SSF144091">
    <property type="entry name" value="Rhomboid-like"/>
    <property type="match status" value="1"/>
</dbReference>
<dbReference type="Proteomes" id="UP000220904">
    <property type="component" value="Unassembled WGS sequence"/>
</dbReference>
<gene>
    <name evidence="7" type="ORF">CHR60_12775</name>
</gene>
<keyword evidence="7" id="KW-0378">Hydrolase</keyword>
<reference evidence="7 8" key="1">
    <citation type="journal article" date="2017" name="Front. Microbiol.">
        <title>New Insights into the Diversity of the Genus Faecalibacterium.</title>
        <authorList>
            <person name="Benevides L."/>
            <person name="Burman S."/>
            <person name="Martin R."/>
            <person name="Robert V."/>
            <person name="Thomas M."/>
            <person name="Miquel S."/>
            <person name="Chain F."/>
            <person name="Sokol H."/>
            <person name="Bermudez-Humaran L.G."/>
            <person name="Morrison M."/>
            <person name="Langella P."/>
            <person name="Azevedo V.A."/>
            <person name="Chatel J.M."/>
            <person name="Soares S."/>
        </authorList>
    </citation>
    <scope>NUCLEOTIDE SEQUENCE [LARGE SCALE GENOMIC DNA]</scope>
    <source>
        <strain evidence="7 8">AHMP21</strain>
    </source>
</reference>
<evidence type="ECO:0000256" key="4">
    <source>
        <dbReference type="ARBA" id="ARBA00023136"/>
    </source>
</evidence>
<dbReference type="PANTHER" id="PTHR43066">
    <property type="entry name" value="RHOMBOID-RELATED PROTEIN"/>
    <property type="match status" value="1"/>
</dbReference>
<organism evidence="7 8">
    <name type="scientific">Faecalibacterium prausnitzii</name>
    <dbReference type="NCBI Taxonomy" id="853"/>
    <lineage>
        <taxon>Bacteria</taxon>
        <taxon>Bacillati</taxon>
        <taxon>Bacillota</taxon>
        <taxon>Clostridia</taxon>
        <taxon>Eubacteriales</taxon>
        <taxon>Oscillospiraceae</taxon>
        <taxon>Faecalibacterium</taxon>
    </lineage>
</organism>
<evidence type="ECO:0000256" key="2">
    <source>
        <dbReference type="ARBA" id="ARBA00022692"/>
    </source>
</evidence>
<proteinExistence type="predicted"/>
<feature type="transmembrane region" description="Helical" evidence="5">
    <location>
        <begin position="172"/>
        <end position="190"/>
    </location>
</feature>
<keyword evidence="3 5" id="KW-1133">Transmembrane helix</keyword>
<dbReference type="Gene3D" id="1.20.1540.10">
    <property type="entry name" value="Rhomboid-like"/>
    <property type="match status" value="1"/>
</dbReference>
<feature type="transmembrane region" description="Helical" evidence="5">
    <location>
        <begin position="94"/>
        <end position="115"/>
    </location>
</feature>
<dbReference type="Pfam" id="PF01694">
    <property type="entry name" value="Rhomboid"/>
    <property type="match status" value="1"/>
</dbReference>
<dbReference type="GO" id="GO:0016020">
    <property type="term" value="C:membrane"/>
    <property type="evidence" value="ECO:0007669"/>
    <property type="project" value="UniProtKB-SubCell"/>
</dbReference>
<evidence type="ECO:0000259" key="6">
    <source>
        <dbReference type="Pfam" id="PF01694"/>
    </source>
</evidence>
<keyword evidence="7" id="KW-0645">Protease</keyword>
<evidence type="ECO:0000256" key="3">
    <source>
        <dbReference type="ARBA" id="ARBA00022989"/>
    </source>
</evidence>
<dbReference type="EMBL" id="NOUV01000019">
    <property type="protein sequence ID" value="PDX85888.1"/>
    <property type="molecule type" value="Genomic_DNA"/>
</dbReference>
<keyword evidence="4 5" id="KW-0472">Membrane</keyword>
<dbReference type="InterPro" id="IPR022764">
    <property type="entry name" value="Peptidase_S54_rhomboid_dom"/>
</dbReference>
<feature type="domain" description="Peptidase S54 rhomboid" evidence="6">
    <location>
        <begin position="58"/>
        <end position="188"/>
    </location>
</feature>
<dbReference type="InterPro" id="IPR035952">
    <property type="entry name" value="Rhomboid-like_sf"/>
</dbReference>
<comment type="subcellular location">
    <subcellularLocation>
        <location evidence="1">Membrane</location>
        <topology evidence="1">Multi-pass membrane protein</topology>
    </subcellularLocation>
</comment>
<name>A0A2A7B3K6_9FIRM</name>
<feature type="transmembrane region" description="Helical" evidence="5">
    <location>
        <begin position="12"/>
        <end position="34"/>
    </location>
</feature>
<evidence type="ECO:0000313" key="8">
    <source>
        <dbReference type="Proteomes" id="UP000220904"/>
    </source>
</evidence>
<evidence type="ECO:0000256" key="5">
    <source>
        <dbReference type="SAM" id="Phobius"/>
    </source>
</evidence>
<keyword evidence="2 5" id="KW-0812">Transmembrane</keyword>
<dbReference type="OrthoDB" id="5419261at2"/>
<evidence type="ECO:0000256" key="1">
    <source>
        <dbReference type="ARBA" id="ARBA00004141"/>
    </source>
</evidence>
<evidence type="ECO:0000313" key="7">
    <source>
        <dbReference type="EMBL" id="PDX85888.1"/>
    </source>
</evidence>
<protein>
    <submittedName>
        <fullName evidence="7">Rhomboid family intramembrane serine protease</fullName>
    </submittedName>
</protein>